<sequence>MKNTGLLPLKVSGGHAFVSNGSFCFERDRIQRVCVLRSWQIHRWFKSSNAGGQAVAQRKKLDAIQTRVRPEGSVWSDLIRRPSFKDRALTPAPLRRVQSPRISNAR</sequence>
<keyword evidence="2" id="KW-1185">Reference proteome</keyword>
<evidence type="ECO:0000313" key="2">
    <source>
        <dbReference type="Proteomes" id="UP000554520"/>
    </source>
</evidence>
<dbReference type="EMBL" id="JACHXN010000018">
    <property type="protein sequence ID" value="MBB3148251.1"/>
    <property type="molecule type" value="Genomic_DNA"/>
</dbReference>
<comment type="caution">
    <text evidence="1">The sequence shown here is derived from an EMBL/GenBank/DDBJ whole genome shotgun (WGS) entry which is preliminary data.</text>
</comment>
<reference evidence="1 2" key="1">
    <citation type="submission" date="2020-08" db="EMBL/GenBank/DDBJ databases">
        <title>Genomic Encyclopedia of Type Strains, Phase III (KMG-III): the genomes of soil and plant-associated and newly described type strains.</title>
        <authorList>
            <person name="Whitman W."/>
        </authorList>
    </citation>
    <scope>NUCLEOTIDE SEQUENCE [LARGE SCALE GENOMIC DNA]</scope>
    <source>
        <strain evidence="1 2">CECT 7015</strain>
    </source>
</reference>
<accession>A0A839UHY8</accession>
<evidence type="ECO:0000313" key="1">
    <source>
        <dbReference type="EMBL" id="MBB3148251.1"/>
    </source>
</evidence>
<organism evidence="1 2">
    <name type="scientific">Phyllobacterium trifolii</name>
    <dbReference type="NCBI Taxonomy" id="300193"/>
    <lineage>
        <taxon>Bacteria</taxon>
        <taxon>Pseudomonadati</taxon>
        <taxon>Pseudomonadota</taxon>
        <taxon>Alphaproteobacteria</taxon>
        <taxon>Hyphomicrobiales</taxon>
        <taxon>Phyllobacteriaceae</taxon>
        <taxon>Phyllobacterium</taxon>
    </lineage>
</organism>
<dbReference type="AlphaFoldDB" id="A0A839UHY8"/>
<name>A0A839UHY8_9HYPH</name>
<dbReference type="Proteomes" id="UP000554520">
    <property type="component" value="Unassembled WGS sequence"/>
</dbReference>
<protein>
    <submittedName>
        <fullName evidence="1">Uncharacterized protein</fullName>
    </submittedName>
</protein>
<proteinExistence type="predicted"/>
<gene>
    <name evidence="1" type="ORF">FHS21_004694</name>
</gene>